<evidence type="ECO:0000313" key="1">
    <source>
        <dbReference type="EMBL" id="APV37099.1"/>
    </source>
</evidence>
<dbReference type="RefSeq" id="WP_076033368.1">
    <property type="nucleotide sequence ID" value="NZ_CP016896.1"/>
</dbReference>
<reference evidence="1 2" key="1">
    <citation type="submission" date="2016-08" db="EMBL/GenBank/DDBJ databases">
        <title>Complete genome sequence of Acinetobacter baylyi strain GFJ2.</title>
        <authorList>
            <person name="Tabata M."/>
            <person name="Kuboki S."/>
            <person name="Gibu N."/>
            <person name="Kinouchi Y."/>
            <person name="Vangnai A."/>
            <person name="Kasai D."/>
            <person name="Fukuda M."/>
        </authorList>
    </citation>
    <scope>NUCLEOTIDE SEQUENCE [LARGE SCALE GENOMIC DNA]</scope>
    <source>
        <strain evidence="1 2">GFJ2</strain>
    </source>
</reference>
<dbReference type="EMBL" id="CP016896">
    <property type="protein sequence ID" value="APV37099.1"/>
    <property type="molecule type" value="Genomic_DNA"/>
</dbReference>
<dbReference type="Proteomes" id="UP000185674">
    <property type="component" value="Chromosome"/>
</dbReference>
<sequence>MPQCDNCGRSVEKIHKNYKSTKFCHTCYVRVFKKRACSSCGKLARLYKYDNSAICQKCENNRPCIRCQRVDYSIGKITKYGPVCCSCSVYFKEFQACERCGCFSQKLSRISRFSDNLRVCPKCATRDYRTCPSCRRYRLLEEDVKSGQMYCKKCLNSPPHYCLICKLKIPAGRGNYCESCSWHQILERRVGKLANNLVDTHLRKHFKNYIKWLEQRVGSHKAALFTAKHIKFFEETEDLWIEQVPTYTELLGRLRTSGLRKFVLPMQWLTQVHHLQVDIQAKEFCCELDQLNRLKNICLESTFPAQILQKYFDTLMSRVSDGTTTIRSARLAMKPASALMFLMSNSRFNLPRIWHVKHYLSHHPGQAAELIGFIIFLNRNYDTDLNFSFIKNSNFIKAVKNQKLEKEIIKLSKVTENRFELLLWVRLCLMYFHKFEITHSKQIELNMINEIEDGLEISFRNEIFWIPKINNFFDISQEST</sequence>
<name>A0A1P8ELL3_9GAMM</name>
<dbReference type="STRING" id="487316.BEN76_14225"/>
<organism evidence="1 2">
    <name type="scientific">Acinetobacter soli</name>
    <dbReference type="NCBI Taxonomy" id="487316"/>
    <lineage>
        <taxon>Bacteria</taxon>
        <taxon>Pseudomonadati</taxon>
        <taxon>Pseudomonadota</taxon>
        <taxon>Gammaproteobacteria</taxon>
        <taxon>Moraxellales</taxon>
        <taxon>Moraxellaceae</taxon>
        <taxon>Acinetobacter</taxon>
    </lineage>
</organism>
<evidence type="ECO:0000313" key="2">
    <source>
        <dbReference type="Proteomes" id="UP000185674"/>
    </source>
</evidence>
<dbReference type="AlphaFoldDB" id="A0A1P8ELL3"/>
<protein>
    <submittedName>
        <fullName evidence="1">Uncharacterized protein</fullName>
    </submittedName>
</protein>
<accession>A0A1P8ELL3</accession>
<proteinExistence type="predicted"/>
<gene>
    <name evidence="1" type="ORF">BEN76_14225</name>
</gene>
<dbReference type="KEGG" id="asol:BEN76_14225"/>